<dbReference type="Proteomes" id="UP000688137">
    <property type="component" value="Unassembled WGS sequence"/>
</dbReference>
<dbReference type="EMBL" id="CAJJDM010000080">
    <property type="protein sequence ID" value="CAD8086712.1"/>
    <property type="molecule type" value="Genomic_DNA"/>
</dbReference>
<sequence length="55" mass="6392">MDNLVNLSDMKDGKFSEQEKENIMQIVHNYQAQNNLTDQQLKDCIELKTLGHSKI</sequence>
<comment type="caution">
    <text evidence="1">The sequence shown here is derived from an EMBL/GenBank/DDBJ whole genome shotgun (WGS) entry which is preliminary data.</text>
</comment>
<name>A0A8S1N3Z8_PARPR</name>
<protein>
    <submittedName>
        <fullName evidence="1">Uncharacterized protein</fullName>
    </submittedName>
</protein>
<accession>A0A8S1N3Z8</accession>
<reference evidence="1" key="1">
    <citation type="submission" date="2021-01" db="EMBL/GenBank/DDBJ databases">
        <authorList>
            <consortium name="Genoscope - CEA"/>
            <person name="William W."/>
        </authorList>
    </citation>
    <scope>NUCLEOTIDE SEQUENCE</scope>
</reference>
<dbReference type="AlphaFoldDB" id="A0A8S1N3Z8"/>
<evidence type="ECO:0000313" key="1">
    <source>
        <dbReference type="EMBL" id="CAD8086712.1"/>
    </source>
</evidence>
<organism evidence="1 2">
    <name type="scientific">Paramecium primaurelia</name>
    <dbReference type="NCBI Taxonomy" id="5886"/>
    <lineage>
        <taxon>Eukaryota</taxon>
        <taxon>Sar</taxon>
        <taxon>Alveolata</taxon>
        <taxon>Ciliophora</taxon>
        <taxon>Intramacronucleata</taxon>
        <taxon>Oligohymenophorea</taxon>
        <taxon>Peniculida</taxon>
        <taxon>Parameciidae</taxon>
        <taxon>Paramecium</taxon>
    </lineage>
</organism>
<keyword evidence="2" id="KW-1185">Reference proteome</keyword>
<proteinExistence type="predicted"/>
<evidence type="ECO:0000313" key="2">
    <source>
        <dbReference type="Proteomes" id="UP000688137"/>
    </source>
</evidence>
<gene>
    <name evidence="1" type="ORF">PPRIM_AZ9-3.1.T0770059</name>
</gene>